<keyword evidence="5" id="KW-0805">Transcription regulation</keyword>
<dbReference type="AlphaFoldDB" id="Q7XA34"/>
<name>Q7XA34_SOLBU</name>
<keyword evidence="3 4" id="KW-0539">Nucleus</keyword>
<feature type="compositionally biased region" description="Basic residues" evidence="6">
    <location>
        <begin position="121"/>
        <end position="130"/>
    </location>
</feature>
<dbReference type="GO" id="GO:0006351">
    <property type="term" value="P:DNA-templated transcription"/>
    <property type="evidence" value="ECO:0007669"/>
    <property type="project" value="UniProtKB-UniRule"/>
</dbReference>
<feature type="compositionally biased region" description="Polar residues" evidence="6">
    <location>
        <begin position="152"/>
        <end position="163"/>
    </location>
</feature>
<dbReference type="GO" id="GO:0005634">
    <property type="term" value="C:nucleus"/>
    <property type="evidence" value="ECO:0007669"/>
    <property type="project" value="UniProtKB-SubCell"/>
</dbReference>
<feature type="region of interest" description="Disordered" evidence="6">
    <location>
        <begin position="118"/>
        <end position="163"/>
    </location>
</feature>
<comment type="subcellular location">
    <subcellularLocation>
        <location evidence="1 4 5">Nucleus</location>
    </subcellularLocation>
</comment>
<dbReference type="InterPro" id="IPR014977">
    <property type="entry name" value="WRC_dom"/>
</dbReference>
<dbReference type="GO" id="GO:0006355">
    <property type="term" value="P:regulation of DNA-templated transcription"/>
    <property type="evidence" value="ECO:0007669"/>
    <property type="project" value="InterPro"/>
</dbReference>
<dbReference type="PROSITE" id="PS51666">
    <property type="entry name" value="QLQ"/>
    <property type="match status" value="1"/>
</dbReference>
<evidence type="ECO:0000256" key="1">
    <source>
        <dbReference type="ARBA" id="ARBA00004123"/>
    </source>
</evidence>
<accession>Q7XA34</accession>
<feature type="short sequence motif" description="Bipartite nuclear localization signal" evidence="4">
    <location>
        <begin position="96"/>
        <end position="106"/>
    </location>
</feature>
<evidence type="ECO:0000259" key="8">
    <source>
        <dbReference type="PROSITE" id="PS51667"/>
    </source>
</evidence>
<sequence length="552" mass="61447">MSGNSTSVVGAGGGGGGEGGMGYGYGYRPPFTAVQWQELEHQAMIYKYLVAGLPVPPDLVVPIRRSFEAISARFFHHPSLGYCSYYGKKFDPEPGRCRRTDGKKWRCSKDAYPDSKYCERHMHRGRNRSRKPVESQSTSQSLSTSMSQITTGSSNTKGSFQNSSSRTFQNMPLYSVANSGTLNYGSTATKLQMEPASYGIDNKDYRKSACFLMQLIPLTKTKDSEGESKNSYCISSISFKPSGPSGLSIFRSELCLDPGYMVRLWVGKDILGVGVTQTEFRVTGKCMSDCWCRLQRCVLECALHATRWQLLLSCKMNLGLGSCTDPRGERREEQSCATESQESFVYLQFCITFREVSVVTSSFINDKMYHRYLHGITPDADEHNLSSEASATVRSLGMGTNTDSTWVLPSQVSSSPMARSKNDSQLLGSSTEMHLPNLLEPMIDATISKRRHQHCFFGSDIDSPGTVKEEQHSMRPFFNEWPTAKESWSNLDDEGSNKNNFSTTQLSISIPIAPSNFSSRSACSPNGEYIHPWENILFHCSSSLVFYSKLTN</sequence>
<reference evidence="9" key="1">
    <citation type="journal article" date="2003" name="Proc. Natl. Acad. Sci. U.S.A.">
        <title>Gene RB cloned from Solanum bulbocastanum confers broad spectrum resistance to potato late blight.</title>
        <authorList>
            <person name="Song J."/>
            <person name="Bradeen J.M."/>
            <person name="Naess S.K."/>
            <person name="Raasch J.A."/>
            <person name="Wielgus S.M."/>
            <person name="Haberlach G.T."/>
            <person name="Liu J."/>
            <person name="Kuang H."/>
            <person name="Austin-Phillips S."/>
            <person name="Buell C.R."/>
            <person name="Helgeson J.P."/>
            <person name="Jiang J."/>
        </authorList>
    </citation>
    <scope>NUCLEOTIDE SEQUENCE</scope>
</reference>
<evidence type="ECO:0000313" key="9">
    <source>
        <dbReference type="EMBL" id="AAP45172.2"/>
    </source>
</evidence>
<dbReference type="Pfam" id="PF08879">
    <property type="entry name" value="WRC"/>
    <property type="match status" value="1"/>
</dbReference>
<evidence type="ECO:0000256" key="4">
    <source>
        <dbReference type="PROSITE-ProRule" id="PRU01002"/>
    </source>
</evidence>
<reference evidence="9" key="2">
    <citation type="submission" date="2006-08" db="EMBL/GenBank/DDBJ databases">
        <authorList>
            <person name="Childs K."/>
        </authorList>
    </citation>
    <scope>NUCLEOTIDE SEQUENCE</scope>
</reference>
<keyword evidence="5" id="KW-0804">Transcription</keyword>
<evidence type="ECO:0000256" key="2">
    <source>
        <dbReference type="ARBA" id="ARBA00008122"/>
    </source>
</evidence>
<feature type="short sequence motif" description="Bipartite nuclear localization signal" evidence="4">
    <location>
        <begin position="124"/>
        <end position="131"/>
    </location>
</feature>
<dbReference type="InterPro" id="IPR014978">
    <property type="entry name" value="Gln-Leu-Gln_QLQ"/>
</dbReference>
<evidence type="ECO:0000259" key="7">
    <source>
        <dbReference type="PROSITE" id="PS51666"/>
    </source>
</evidence>
<proteinExistence type="inferred from homology"/>
<dbReference type="GO" id="GO:0099402">
    <property type="term" value="P:plant organ development"/>
    <property type="evidence" value="ECO:0007669"/>
    <property type="project" value="UniProtKB-ARBA"/>
</dbReference>
<evidence type="ECO:0000256" key="6">
    <source>
        <dbReference type="SAM" id="MobiDB-lite"/>
    </source>
</evidence>
<comment type="similarity">
    <text evidence="2 5">Belongs to the GRF family.</text>
</comment>
<organism evidence="9">
    <name type="scientific">Solanum bulbocastanum</name>
    <name type="common">Wild potato</name>
    <dbReference type="NCBI Taxonomy" id="147425"/>
    <lineage>
        <taxon>Eukaryota</taxon>
        <taxon>Viridiplantae</taxon>
        <taxon>Streptophyta</taxon>
        <taxon>Embryophyta</taxon>
        <taxon>Tracheophyta</taxon>
        <taxon>Spermatophyta</taxon>
        <taxon>Magnoliopsida</taxon>
        <taxon>eudicotyledons</taxon>
        <taxon>Gunneridae</taxon>
        <taxon>Pentapetalae</taxon>
        <taxon>asterids</taxon>
        <taxon>lamiids</taxon>
        <taxon>Solanales</taxon>
        <taxon>Solanaceae</taxon>
        <taxon>Solanoideae</taxon>
        <taxon>Solaneae</taxon>
        <taxon>Solanum</taxon>
    </lineage>
</organism>
<evidence type="ECO:0000256" key="3">
    <source>
        <dbReference type="ARBA" id="ARBA00023242"/>
    </source>
</evidence>
<dbReference type="SMART" id="SM00951">
    <property type="entry name" value="QLQ"/>
    <property type="match status" value="1"/>
</dbReference>
<dbReference type="PROSITE" id="PS51667">
    <property type="entry name" value="WRC"/>
    <property type="match status" value="1"/>
</dbReference>
<evidence type="ECO:0000256" key="5">
    <source>
        <dbReference type="RuleBase" id="RU367127"/>
    </source>
</evidence>
<protein>
    <recommendedName>
        <fullName evidence="5">Growth-regulating factor</fullName>
    </recommendedName>
</protein>
<dbReference type="PANTHER" id="PTHR31602">
    <property type="entry name" value="GROWTH-REGULATING FACTOR 5"/>
    <property type="match status" value="1"/>
</dbReference>
<dbReference type="PANTHER" id="PTHR31602:SF8">
    <property type="entry name" value="GROWTH-REGULATING FACTOR 5"/>
    <property type="match status" value="1"/>
</dbReference>
<feature type="domain" description="WRC" evidence="8">
    <location>
        <begin position="91"/>
        <end position="135"/>
    </location>
</feature>
<dbReference type="GO" id="GO:0005524">
    <property type="term" value="F:ATP binding"/>
    <property type="evidence" value="ECO:0007669"/>
    <property type="project" value="UniProtKB-UniRule"/>
</dbReference>
<dbReference type="EMBL" id="AY303171">
    <property type="protein sequence ID" value="AAP45172.2"/>
    <property type="molecule type" value="Genomic_DNA"/>
</dbReference>
<dbReference type="InterPro" id="IPR031137">
    <property type="entry name" value="GRF"/>
</dbReference>
<keyword evidence="5" id="KW-0010">Activator</keyword>
<feature type="compositionally biased region" description="Low complexity" evidence="6">
    <location>
        <begin position="135"/>
        <end position="151"/>
    </location>
</feature>
<feature type="domain" description="QLQ" evidence="7">
    <location>
        <begin position="30"/>
        <end position="65"/>
    </location>
</feature>
<dbReference type="Pfam" id="PF08880">
    <property type="entry name" value="QLQ"/>
    <property type="match status" value="1"/>
</dbReference>
<comment type="domain">
    <text evidence="5">The QLQ domain and WRC domain may be involved in protein-protein interaction and DNA-binding, respectively.</text>
</comment>
<gene>
    <name evidence="9" type="ORF">SBB1_14t00021</name>
</gene>
<comment type="function">
    <text evidence="5">Transcription activator.</text>
</comment>